<evidence type="ECO:0000256" key="1">
    <source>
        <dbReference type="ARBA" id="ARBA00000900"/>
    </source>
</evidence>
<dbReference type="PROSITE" id="PS50089">
    <property type="entry name" value="ZF_RING_2"/>
    <property type="match status" value="1"/>
</dbReference>
<keyword evidence="6 8" id="KW-0863">Zinc-finger</keyword>
<dbReference type="SUPFAM" id="SSF57850">
    <property type="entry name" value="RING/U-box"/>
    <property type="match status" value="1"/>
</dbReference>
<dbReference type="SUPFAM" id="SSF52949">
    <property type="entry name" value="Macro domain-like"/>
    <property type="match status" value="1"/>
</dbReference>
<dbReference type="GO" id="GO:0016567">
    <property type="term" value="P:protein ubiquitination"/>
    <property type="evidence" value="ECO:0007669"/>
    <property type="project" value="UniProtKB-UniRule"/>
</dbReference>
<dbReference type="CDD" id="cd09633">
    <property type="entry name" value="Deltex_C"/>
    <property type="match status" value="1"/>
</dbReference>
<accession>A0A1S3K0S9</accession>
<comment type="pathway">
    <text evidence="2 9">Protein modification; protein ubiquitination.</text>
</comment>
<feature type="domain" description="RING-type" evidence="10">
    <location>
        <begin position="313"/>
        <end position="351"/>
    </location>
</feature>
<keyword evidence="12" id="KW-1185">Reference proteome</keyword>
<keyword evidence="4 9" id="KW-0808">Transferase</keyword>
<comment type="catalytic activity">
    <reaction evidence="1 9">
        <text>S-ubiquitinyl-[E2 ubiquitin-conjugating enzyme]-L-cysteine + [acceptor protein]-L-lysine = [E2 ubiquitin-conjugating enzyme]-L-cysteine + N(6)-ubiquitinyl-[acceptor protein]-L-lysine.</text>
        <dbReference type="EC" id="2.3.2.27"/>
    </reaction>
</comment>
<dbReference type="Gene3D" id="3.30.390.130">
    <property type="match status" value="1"/>
</dbReference>
<dbReference type="GeneID" id="106177881"/>
<dbReference type="InterPro" id="IPR039398">
    <property type="entry name" value="Deltex_fam"/>
</dbReference>
<evidence type="ECO:0000313" key="13">
    <source>
        <dbReference type="RefSeq" id="XP_013416245.1"/>
    </source>
</evidence>
<dbReference type="Pfam" id="PF13923">
    <property type="entry name" value="zf-C3HC4_2"/>
    <property type="match status" value="1"/>
</dbReference>
<reference evidence="13" key="1">
    <citation type="submission" date="2025-08" db="UniProtKB">
        <authorList>
            <consortium name="RefSeq"/>
        </authorList>
    </citation>
    <scope>IDENTIFICATION</scope>
    <source>
        <tissue evidence="13">Gonads</tissue>
    </source>
</reference>
<evidence type="ECO:0000256" key="7">
    <source>
        <dbReference type="ARBA" id="ARBA00022833"/>
    </source>
</evidence>
<evidence type="ECO:0000256" key="4">
    <source>
        <dbReference type="ARBA" id="ARBA00022679"/>
    </source>
</evidence>
<comment type="subcellular location">
    <subcellularLocation>
        <location evidence="9">Cytoplasm</location>
    </subcellularLocation>
</comment>
<dbReference type="InterPro" id="IPR039396">
    <property type="entry name" value="Deltex_C"/>
</dbReference>
<dbReference type="AlphaFoldDB" id="A0A1S3K0S9"/>
<evidence type="ECO:0000259" key="10">
    <source>
        <dbReference type="PROSITE" id="PS50089"/>
    </source>
</evidence>
<dbReference type="InterPro" id="IPR017907">
    <property type="entry name" value="Znf_RING_CS"/>
</dbReference>
<evidence type="ECO:0000256" key="5">
    <source>
        <dbReference type="ARBA" id="ARBA00022723"/>
    </source>
</evidence>
<dbReference type="RefSeq" id="XP_013416245.1">
    <property type="nucleotide sequence ID" value="XM_013560791.1"/>
</dbReference>
<dbReference type="InterPro" id="IPR039399">
    <property type="entry name" value="Deltex_C_sf"/>
</dbReference>
<dbReference type="InParanoid" id="A0A1S3K0S9"/>
<dbReference type="EC" id="2.3.2.27" evidence="9"/>
<evidence type="ECO:0000256" key="9">
    <source>
        <dbReference type="RuleBase" id="RU367105"/>
    </source>
</evidence>
<evidence type="ECO:0000256" key="6">
    <source>
        <dbReference type="ARBA" id="ARBA00022771"/>
    </source>
</evidence>
<evidence type="ECO:0000313" key="12">
    <source>
        <dbReference type="Proteomes" id="UP000085678"/>
    </source>
</evidence>
<name>A0A1S3K0S9_LINAN</name>
<gene>
    <name evidence="13" type="primary">LOC106177881</name>
</gene>
<dbReference type="InterPro" id="IPR013083">
    <property type="entry name" value="Znf_RING/FYVE/PHD"/>
</dbReference>
<comment type="similarity">
    <text evidence="3 9">Belongs to the Deltex family.</text>
</comment>
<keyword evidence="9" id="KW-0963">Cytoplasm</keyword>
<dbReference type="UniPathway" id="UPA00143"/>
<keyword evidence="5 9" id="KW-0479">Metal-binding</keyword>
<dbReference type="Gene3D" id="3.30.40.10">
    <property type="entry name" value="Zinc/RING finger domain, C3HC4 (zinc finger)"/>
    <property type="match status" value="1"/>
</dbReference>
<dbReference type="GO" id="GO:0005737">
    <property type="term" value="C:cytoplasm"/>
    <property type="evidence" value="ECO:0007669"/>
    <property type="project" value="UniProtKB-SubCell"/>
</dbReference>
<dbReference type="Gene3D" id="3.40.220.10">
    <property type="entry name" value="Leucine Aminopeptidase, subunit E, domain 1"/>
    <property type="match status" value="1"/>
</dbReference>
<dbReference type="Proteomes" id="UP000085678">
    <property type="component" value="Unplaced"/>
</dbReference>
<evidence type="ECO:0000256" key="8">
    <source>
        <dbReference type="PROSITE-ProRule" id="PRU00175"/>
    </source>
</evidence>
<dbReference type="KEGG" id="lak:106177881"/>
<dbReference type="OrthoDB" id="6275406at2759"/>
<protein>
    <recommendedName>
        <fullName evidence="9">E3 ubiquitin-protein ligase</fullName>
        <ecNumber evidence="9">2.3.2.27</ecNumber>
    </recommendedName>
</protein>
<sequence length="493" mass="54828">MCIIGPEAEVEDMLRIYGVQNHPFPESNMASLPCPTHSFSTQIFTASLNPDVELTIRTGDITEEQVDVIVNTTDCDLTHKEGVSKAIATAAGPKLIQESQKNFLKHGRLEEGKVVKTSGGKLLCSYVLHAIGPSKRTVSTHRHIPILEKTLIKVFKKCDEVGARSVALPAVGSGRKGIHAHDCAEAMLYAIEETTQKGKTSLKDVRIVDVKKETVHEFIKVFKKRYAEHNPQDMTFEKRDKMGLWDQKHAEGSDSDEDDLSVGLSYQMHATNIGSEASGRHEFSQNVSSTTHLLQPDVSNPDLKPLHDTDETCPICMDSFQNKTTLDRCKHSFCKDCLERSLQLKNKCPICGDILGEQTGDQPDNGTMTVSYWHRPLEGYEGVGTIVIDYYFPSGVQKSEHPDPGSRYQGTSRTAYLPDSKEGREVLRLLQRAFEARLLFTVGRSVTTGREGVVVWNDIHQKTSPIGGPQRYGYPDPTYLSRVKEELAAKGIK</sequence>
<dbReference type="Pfam" id="PF18102">
    <property type="entry name" value="DTC"/>
    <property type="match status" value="1"/>
</dbReference>
<feature type="domain" description="Macro" evidence="11">
    <location>
        <begin position="41"/>
        <end position="226"/>
    </location>
</feature>
<evidence type="ECO:0000256" key="3">
    <source>
        <dbReference type="ARBA" id="ARBA00009413"/>
    </source>
</evidence>
<dbReference type="GO" id="GO:0008270">
    <property type="term" value="F:zinc ion binding"/>
    <property type="evidence" value="ECO:0007669"/>
    <property type="project" value="UniProtKB-KW"/>
</dbReference>
<dbReference type="GO" id="GO:0007219">
    <property type="term" value="P:Notch signaling pathway"/>
    <property type="evidence" value="ECO:0007669"/>
    <property type="project" value="InterPro"/>
</dbReference>
<dbReference type="Pfam" id="PF01661">
    <property type="entry name" value="Macro"/>
    <property type="match status" value="1"/>
</dbReference>
<proteinExistence type="inferred from homology"/>
<dbReference type="CDD" id="cd16711">
    <property type="entry name" value="RING-HC_DTX3"/>
    <property type="match status" value="1"/>
</dbReference>
<dbReference type="GO" id="GO:0061630">
    <property type="term" value="F:ubiquitin protein ligase activity"/>
    <property type="evidence" value="ECO:0007669"/>
    <property type="project" value="UniProtKB-UniRule"/>
</dbReference>
<organism evidence="12 13">
    <name type="scientific">Lingula anatina</name>
    <name type="common">Brachiopod</name>
    <name type="synonym">Lingula unguis</name>
    <dbReference type="NCBI Taxonomy" id="7574"/>
    <lineage>
        <taxon>Eukaryota</taxon>
        <taxon>Metazoa</taxon>
        <taxon>Spiralia</taxon>
        <taxon>Lophotrochozoa</taxon>
        <taxon>Brachiopoda</taxon>
        <taxon>Linguliformea</taxon>
        <taxon>Lingulata</taxon>
        <taxon>Lingulida</taxon>
        <taxon>Linguloidea</taxon>
        <taxon>Lingulidae</taxon>
        <taxon>Lingula</taxon>
    </lineage>
</organism>
<dbReference type="SMART" id="SM00184">
    <property type="entry name" value="RING"/>
    <property type="match status" value="1"/>
</dbReference>
<dbReference type="InterPro" id="IPR001841">
    <property type="entry name" value="Znf_RING"/>
</dbReference>
<keyword evidence="7 9" id="KW-0862">Zinc</keyword>
<dbReference type="SMART" id="SM00506">
    <property type="entry name" value="A1pp"/>
    <property type="match status" value="1"/>
</dbReference>
<dbReference type="PROSITE" id="PS51154">
    <property type="entry name" value="MACRO"/>
    <property type="match status" value="1"/>
</dbReference>
<dbReference type="STRING" id="7574.A0A1S3K0S9"/>
<evidence type="ECO:0000256" key="2">
    <source>
        <dbReference type="ARBA" id="ARBA00004906"/>
    </source>
</evidence>
<dbReference type="InterPro" id="IPR043472">
    <property type="entry name" value="Macro_dom-like"/>
</dbReference>
<evidence type="ECO:0000259" key="11">
    <source>
        <dbReference type="PROSITE" id="PS51154"/>
    </source>
</evidence>
<dbReference type="InterPro" id="IPR002589">
    <property type="entry name" value="Macro_dom"/>
</dbReference>
<dbReference type="PROSITE" id="PS00518">
    <property type="entry name" value="ZF_RING_1"/>
    <property type="match status" value="1"/>
</dbReference>
<dbReference type="PANTHER" id="PTHR12622">
    <property type="entry name" value="DELTEX-RELATED"/>
    <property type="match status" value="1"/>
</dbReference>